<evidence type="ECO:0000256" key="4">
    <source>
        <dbReference type="ARBA" id="ARBA00010031"/>
    </source>
</evidence>
<keyword evidence="19" id="KW-1185">Reference proteome</keyword>
<keyword evidence="9 14" id="KW-1133">Transmembrane helix</keyword>
<keyword evidence="12" id="KW-0449">Lipoprotein</keyword>
<dbReference type="PANTHER" id="PTHR33048:SF160">
    <property type="entry name" value="SAT4 FAMILY MEMBRANE PROTEIN"/>
    <property type="match status" value="1"/>
</dbReference>
<keyword evidence="6" id="KW-0325">Glycoprotein</keyword>
<gene>
    <name evidence="18" type="ORF">QBC42DRAFT_185807</name>
</gene>
<comment type="subcellular location">
    <subcellularLocation>
        <location evidence="2">Membrane</location>
        <topology evidence="2">Lipid-anchor</topology>
        <topology evidence="2">GPI-anchor</topology>
    </subcellularLocation>
    <subcellularLocation>
        <location evidence="1">Membrane</location>
        <topology evidence="1">Multi-pass membrane protein</topology>
    </subcellularLocation>
    <subcellularLocation>
        <location evidence="3">Secreted</location>
    </subcellularLocation>
</comment>
<dbReference type="GO" id="GO:0098552">
    <property type="term" value="C:side of membrane"/>
    <property type="evidence" value="ECO:0007669"/>
    <property type="project" value="UniProtKB-KW"/>
</dbReference>
<evidence type="ECO:0000256" key="9">
    <source>
        <dbReference type="ARBA" id="ARBA00022989"/>
    </source>
</evidence>
<evidence type="ECO:0000259" key="16">
    <source>
        <dbReference type="Pfam" id="PF05730"/>
    </source>
</evidence>
<keyword evidence="8 15" id="KW-0732">Signal</keyword>
<dbReference type="InterPro" id="IPR052337">
    <property type="entry name" value="SAT4-like"/>
</dbReference>
<evidence type="ECO:0000256" key="14">
    <source>
        <dbReference type="SAM" id="Phobius"/>
    </source>
</evidence>
<dbReference type="Pfam" id="PF20684">
    <property type="entry name" value="Fung_rhodopsin"/>
    <property type="match status" value="1"/>
</dbReference>
<reference evidence="18" key="2">
    <citation type="submission" date="2023-06" db="EMBL/GenBank/DDBJ databases">
        <authorList>
            <consortium name="Lawrence Berkeley National Laboratory"/>
            <person name="Mondo S.J."/>
            <person name="Hensen N."/>
            <person name="Bonometti L."/>
            <person name="Westerberg I."/>
            <person name="Brannstrom I.O."/>
            <person name="Guillou S."/>
            <person name="Cros-Aarteil S."/>
            <person name="Calhoun S."/>
            <person name="Haridas S."/>
            <person name="Kuo A."/>
            <person name="Pangilinan J."/>
            <person name="Riley R."/>
            <person name="Labutti K."/>
            <person name="Andreopoulos B."/>
            <person name="Lipzen A."/>
            <person name="Chen C."/>
            <person name="Yanf M."/>
            <person name="Daum C."/>
            <person name="Ng V."/>
            <person name="Clum A."/>
            <person name="Steindorff A."/>
            <person name="Ohm R."/>
            <person name="Martin F."/>
            <person name="Silar P."/>
            <person name="Natvig D."/>
            <person name="Lalanne C."/>
            <person name="Gautier V."/>
            <person name="Ament-Velasquez S.L."/>
            <person name="Kruys A."/>
            <person name="Hutchinson M.I."/>
            <person name="Powell A.J."/>
            <person name="Barry K."/>
            <person name="Miller A.N."/>
            <person name="Grigoriev I.V."/>
            <person name="Debuchy R."/>
            <person name="Gladieux P."/>
            <person name="Thoren M.H."/>
            <person name="Johannesson H."/>
        </authorList>
    </citation>
    <scope>NUCLEOTIDE SEQUENCE</scope>
    <source>
        <strain evidence="18">PSN324</strain>
    </source>
</reference>
<reference evidence="18" key="1">
    <citation type="journal article" date="2023" name="Mol. Phylogenet. Evol.">
        <title>Genome-scale phylogeny and comparative genomics of the fungal order Sordariales.</title>
        <authorList>
            <person name="Hensen N."/>
            <person name="Bonometti L."/>
            <person name="Westerberg I."/>
            <person name="Brannstrom I.O."/>
            <person name="Guillou S."/>
            <person name="Cros-Aarteil S."/>
            <person name="Calhoun S."/>
            <person name="Haridas S."/>
            <person name="Kuo A."/>
            <person name="Mondo S."/>
            <person name="Pangilinan J."/>
            <person name="Riley R."/>
            <person name="LaButti K."/>
            <person name="Andreopoulos B."/>
            <person name="Lipzen A."/>
            <person name="Chen C."/>
            <person name="Yan M."/>
            <person name="Daum C."/>
            <person name="Ng V."/>
            <person name="Clum A."/>
            <person name="Steindorff A."/>
            <person name="Ohm R.A."/>
            <person name="Martin F."/>
            <person name="Silar P."/>
            <person name="Natvig D.O."/>
            <person name="Lalanne C."/>
            <person name="Gautier V."/>
            <person name="Ament-Velasquez S.L."/>
            <person name="Kruys A."/>
            <person name="Hutchinson M.I."/>
            <person name="Powell A.J."/>
            <person name="Barry K."/>
            <person name="Miller A.N."/>
            <person name="Grigoriev I.V."/>
            <person name="Debuchy R."/>
            <person name="Gladieux P."/>
            <person name="Hiltunen Thoren M."/>
            <person name="Johannesson H."/>
        </authorList>
    </citation>
    <scope>NUCLEOTIDE SEQUENCE</scope>
    <source>
        <strain evidence="18">PSN324</strain>
    </source>
</reference>
<proteinExistence type="inferred from homology"/>
<protein>
    <recommendedName>
        <fullName evidence="20">Extracellular membrane protein CFEM domain-containing protein</fullName>
    </recommendedName>
</protein>
<evidence type="ECO:0000256" key="15">
    <source>
        <dbReference type="SAM" id="SignalP"/>
    </source>
</evidence>
<feature type="non-terminal residue" evidence="18">
    <location>
        <position position="361"/>
    </location>
</feature>
<comment type="similarity">
    <text evidence="13">Belongs to the SAT4 family.</text>
</comment>
<accession>A0AAV9HCY0</accession>
<evidence type="ECO:0000259" key="17">
    <source>
        <dbReference type="Pfam" id="PF20684"/>
    </source>
</evidence>
<keyword evidence="5" id="KW-0964">Secreted</keyword>
<dbReference type="PANTHER" id="PTHR33048">
    <property type="entry name" value="PTH11-LIKE INTEGRAL MEMBRANE PROTEIN (AFU_ORTHOLOGUE AFUA_5G11245)"/>
    <property type="match status" value="1"/>
</dbReference>
<dbReference type="InterPro" id="IPR008427">
    <property type="entry name" value="Extracellular_membr_CFEM_dom"/>
</dbReference>
<evidence type="ECO:0000256" key="10">
    <source>
        <dbReference type="ARBA" id="ARBA00023136"/>
    </source>
</evidence>
<feature type="transmembrane region" description="Helical" evidence="14">
    <location>
        <begin position="179"/>
        <end position="202"/>
    </location>
</feature>
<evidence type="ECO:0000256" key="12">
    <source>
        <dbReference type="ARBA" id="ARBA00023288"/>
    </source>
</evidence>
<evidence type="ECO:0000313" key="18">
    <source>
        <dbReference type="EMBL" id="KAK4458508.1"/>
    </source>
</evidence>
<evidence type="ECO:0000256" key="5">
    <source>
        <dbReference type="ARBA" id="ARBA00022525"/>
    </source>
</evidence>
<keyword evidence="10 14" id="KW-0472">Membrane</keyword>
<comment type="caution">
    <text evidence="18">The sequence shown here is derived from an EMBL/GenBank/DDBJ whole genome shotgun (WGS) entry which is preliminary data.</text>
</comment>
<feature type="transmembrane region" description="Helical" evidence="14">
    <location>
        <begin position="261"/>
        <end position="286"/>
    </location>
</feature>
<evidence type="ECO:0000256" key="13">
    <source>
        <dbReference type="ARBA" id="ARBA00038359"/>
    </source>
</evidence>
<dbReference type="InterPro" id="IPR049326">
    <property type="entry name" value="Rhodopsin_dom_fungi"/>
</dbReference>
<dbReference type="AlphaFoldDB" id="A0AAV9HCY0"/>
<evidence type="ECO:0000256" key="6">
    <source>
        <dbReference type="ARBA" id="ARBA00022622"/>
    </source>
</evidence>
<dbReference type="EMBL" id="MU865066">
    <property type="protein sequence ID" value="KAK4458508.1"/>
    <property type="molecule type" value="Genomic_DNA"/>
</dbReference>
<evidence type="ECO:0000256" key="7">
    <source>
        <dbReference type="ARBA" id="ARBA00022692"/>
    </source>
</evidence>
<evidence type="ECO:0008006" key="20">
    <source>
        <dbReference type="Google" id="ProtNLM"/>
    </source>
</evidence>
<evidence type="ECO:0000256" key="8">
    <source>
        <dbReference type="ARBA" id="ARBA00022729"/>
    </source>
</evidence>
<feature type="chain" id="PRO_5043731850" description="Extracellular membrane protein CFEM domain-containing protein" evidence="15">
    <location>
        <begin position="28"/>
        <end position="361"/>
    </location>
</feature>
<comment type="similarity">
    <text evidence="4">Belongs to the RBT5 family.</text>
</comment>
<evidence type="ECO:0000256" key="2">
    <source>
        <dbReference type="ARBA" id="ARBA00004589"/>
    </source>
</evidence>
<keyword evidence="6" id="KW-0336">GPI-anchor</keyword>
<evidence type="ECO:0000256" key="11">
    <source>
        <dbReference type="ARBA" id="ARBA00023157"/>
    </source>
</evidence>
<feature type="domain" description="CFEM" evidence="16">
    <location>
        <begin position="60"/>
        <end position="128"/>
    </location>
</feature>
<organism evidence="18 19">
    <name type="scientific">Cladorrhinum samala</name>
    <dbReference type="NCBI Taxonomy" id="585594"/>
    <lineage>
        <taxon>Eukaryota</taxon>
        <taxon>Fungi</taxon>
        <taxon>Dikarya</taxon>
        <taxon>Ascomycota</taxon>
        <taxon>Pezizomycotina</taxon>
        <taxon>Sordariomycetes</taxon>
        <taxon>Sordariomycetidae</taxon>
        <taxon>Sordariales</taxon>
        <taxon>Podosporaceae</taxon>
        <taxon>Cladorrhinum</taxon>
    </lineage>
</organism>
<feature type="transmembrane region" description="Helical" evidence="14">
    <location>
        <begin position="214"/>
        <end position="241"/>
    </location>
</feature>
<evidence type="ECO:0000256" key="3">
    <source>
        <dbReference type="ARBA" id="ARBA00004613"/>
    </source>
</evidence>
<keyword evidence="11" id="KW-1015">Disulfide bond</keyword>
<feature type="signal peptide" evidence="15">
    <location>
        <begin position="1"/>
        <end position="27"/>
    </location>
</feature>
<dbReference type="Pfam" id="PF05730">
    <property type="entry name" value="CFEM"/>
    <property type="match status" value="1"/>
</dbReference>
<feature type="transmembrane region" description="Helical" evidence="14">
    <location>
        <begin position="139"/>
        <end position="159"/>
    </location>
</feature>
<feature type="transmembrane region" description="Helical" evidence="14">
    <location>
        <begin position="298"/>
        <end position="323"/>
    </location>
</feature>
<sequence>MRTLTSLFPNFLLPILLFCPLFPSSSSSSSSSTSVSFVSALTRKTDHEPPGLSLLSNLASNIPLCAHGCINQLTNITTEAEACLLQGKEDECLCDEDVGHYTAVLSCVQRDCTLEESVETARGAWEACGKPQRSRRRDLLAGPLTVECLALLCVALRLYSRWRLVSRFEVDDWVMVAFFYISESFYIAILTLTKISILCFYLRIFPNKTFRLVTFAAMGWVGASGFIFVFCQVFQCVPIRYIWEGWRKGEFGPFRCLDINVLTYTIAGFSIAQDMFILLMPLPLLINLNVSRRSKAGIIFMFSLGIFVLITSCVRLRAIYIFGDSVNPTWDYTDTIMWTGLEVAVSMIVTSLPAIRVLLSR</sequence>
<keyword evidence="7 14" id="KW-0812">Transmembrane</keyword>
<evidence type="ECO:0000256" key="1">
    <source>
        <dbReference type="ARBA" id="ARBA00004141"/>
    </source>
</evidence>
<feature type="transmembrane region" description="Helical" evidence="14">
    <location>
        <begin position="335"/>
        <end position="359"/>
    </location>
</feature>
<name>A0AAV9HCY0_9PEZI</name>
<dbReference type="Proteomes" id="UP001321749">
    <property type="component" value="Unassembled WGS sequence"/>
</dbReference>
<evidence type="ECO:0000313" key="19">
    <source>
        <dbReference type="Proteomes" id="UP001321749"/>
    </source>
</evidence>
<feature type="domain" description="Rhodopsin" evidence="17">
    <location>
        <begin position="177"/>
        <end position="361"/>
    </location>
</feature>
<dbReference type="GO" id="GO:0005576">
    <property type="term" value="C:extracellular region"/>
    <property type="evidence" value="ECO:0007669"/>
    <property type="project" value="UniProtKB-SubCell"/>
</dbReference>